<evidence type="ECO:0000313" key="3">
    <source>
        <dbReference type="Proteomes" id="UP000215914"/>
    </source>
</evidence>
<gene>
    <name evidence="2" type="ORF">HannXRQ_Chr03g0071831</name>
    <name evidence="1" type="ORF">HanXRQr2_Chr03g0103121</name>
</gene>
<reference evidence="1 3" key="1">
    <citation type="journal article" date="2017" name="Nature">
        <title>The sunflower genome provides insights into oil metabolism, flowering and Asterid evolution.</title>
        <authorList>
            <person name="Badouin H."/>
            <person name="Gouzy J."/>
            <person name="Grassa C.J."/>
            <person name="Murat F."/>
            <person name="Staton S.E."/>
            <person name="Cottret L."/>
            <person name="Lelandais-Briere C."/>
            <person name="Owens G.L."/>
            <person name="Carrere S."/>
            <person name="Mayjonade B."/>
            <person name="Legrand L."/>
            <person name="Gill N."/>
            <person name="Kane N.C."/>
            <person name="Bowers J.E."/>
            <person name="Hubner S."/>
            <person name="Bellec A."/>
            <person name="Berard A."/>
            <person name="Berges H."/>
            <person name="Blanchet N."/>
            <person name="Boniface M.C."/>
            <person name="Brunel D."/>
            <person name="Catrice O."/>
            <person name="Chaidir N."/>
            <person name="Claudel C."/>
            <person name="Donnadieu C."/>
            <person name="Faraut T."/>
            <person name="Fievet G."/>
            <person name="Helmstetter N."/>
            <person name="King M."/>
            <person name="Knapp S.J."/>
            <person name="Lai Z."/>
            <person name="Le Paslier M.C."/>
            <person name="Lippi Y."/>
            <person name="Lorenzon L."/>
            <person name="Mandel J.R."/>
            <person name="Marage G."/>
            <person name="Marchand G."/>
            <person name="Marquand E."/>
            <person name="Bret-Mestries E."/>
            <person name="Morien E."/>
            <person name="Nambeesan S."/>
            <person name="Nguyen T."/>
            <person name="Pegot-Espagnet P."/>
            <person name="Pouilly N."/>
            <person name="Raftis F."/>
            <person name="Sallet E."/>
            <person name="Schiex T."/>
            <person name="Thomas J."/>
            <person name="Vandecasteele C."/>
            <person name="Vares D."/>
            <person name="Vear F."/>
            <person name="Vautrin S."/>
            <person name="Crespi M."/>
            <person name="Mangin B."/>
            <person name="Burke J.M."/>
            <person name="Salse J."/>
            <person name="Munos S."/>
            <person name="Vincourt P."/>
            <person name="Rieseberg L.H."/>
            <person name="Langlade N.B."/>
        </authorList>
    </citation>
    <scope>NUCLEOTIDE SEQUENCE [LARGE SCALE GENOMIC DNA]</scope>
    <source>
        <strain evidence="3">cv. SF193</strain>
        <tissue evidence="1">Leaves</tissue>
    </source>
</reference>
<organism evidence="2 3">
    <name type="scientific">Helianthus annuus</name>
    <name type="common">Common sunflower</name>
    <dbReference type="NCBI Taxonomy" id="4232"/>
    <lineage>
        <taxon>Eukaryota</taxon>
        <taxon>Viridiplantae</taxon>
        <taxon>Streptophyta</taxon>
        <taxon>Embryophyta</taxon>
        <taxon>Tracheophyta</taxon>
        <taxon>Spermatophyta</taxon>
        <taxon>Magnoliopsida</taxon>
        <taxon>eudicotyledons</taxon>
        <taxon>Gunneridae</taxon>
        <taxon>Pentapetalae</taxon>
        <taxon>asterids</taxon>
        <taxon>campanulids</taxon>
        <taxon>Asterales</taxon>
        <taxon>Asteraceae</taxon>
        <taxon>Asteroideae</taxon>
        <taxon>Heliantheae alliance</taxon>
        <taxon>Heliantheae</taxon>
        <taxon>Helianthus</taxon>
    </lineage>
</organism>
<keyword evidence="3" id="KW-1185">Reference proteome</keyword>
<protein>
    <submittedName>
        <fullName evidence="2">Uncharacterized protein</fullName>
    </submittedName>
</protein>
<dbReference type="InParanoid" id="A0A251V7K3"/>
<evidence type="ECO:0000313" key="2">
    <source>
        <dbReference type="EMBL" id="OTG31106.1"/>
    </source>
</evidence>
<proteinExistence type="predicted"/>
<dbReference type="EMBL" id="MNCJ02000318">
    <property type="protein sequence ID" value="KAF5813813.1"/>
    <property type="molecule type" value="Genomic_DNA"/>
</dbReference>
<dbReference type="AlphaFoldDB" id="A0A251V7K3"/>
<dbReference type="Proteomes" id="UP000215914">
    <property type="component" value="Chromosome 3"/>
</dbReference>
<reference evidence="2" key="2">
    <citation type="submission" date="2017-02" db="EMBL/GenBank/DDBJ databases">
        <title>Sunflower complete genome.</title>
        <authorList>
            <person name="Langlade N."/>
            <person name="Munos S."/>
        </authorList>
    </citation>
    <scope>NUCLEOTIDE SEQUENCE [LARGE SCALE GENOMIC DNA]</scope>
    <source>
        <tissue evidence="2">Leaves</tissue>
    </source>
</reference>
<dbReference type="Gramene" id="mRNA:HanXRQr2_Chr03g0103121">
    <property type="protein sequence ID" value="mRNA:HanXRQr2_Chr03g0103121"/>
    <property type="gene ID" value="HanXRQr2_Chr03g0103121"/>
</dbReference>
<accession>A0A251V7K3</accession>
<evidence type="ECO:0000313" key="1">
    <source>
        <dbReference type="EMBL" id="KAF5813813.1"/>
    </source>
</evidence>
<dbReference type="EMBL" id="CM007892">
    <property type="protein sequence ID" value="OTG31106.1"/>
    <property type="molecule type" value="Genomic_DNA"/>
</dbReference>
<sequence>MNKFRHPITAIYPPTVIALQFILESAPYFFTLHLKFRFWYVLASIVQTKKIDLQTNKRDLEEEINERWIAY</sequence>
<reference evidence="1" key="3">
    <citation type="submission" date="2020-06" db="EMBL/GenBank/DDBJ databases">
        <title>Helianthus annuus Genome sequencing and assembly Release 2.</title>
        <authorList>
            <person name="Gouzy J."/>
            <person name="Langlade N."/>
            <person name="Munos S."/>
        </authorList>
    </citation>
    <scope>NUCLEOTIDE SEQUENCE</scope>
    <source>
        <tissue evidence="1">Leaves</tissue>
    </source>
</reference>
<name>A0A251V7K3_HELAN</name>